<dbReference type="HOGENOM" id="CLU_025996_0_9_14"/>
<proteinExistence type="inferred from homology"/>
<dbReference type="GO" id="GO:0016757">
    <property type="term" value="F:glycosyltransferase activity"/>
    <property type="evidence" value="ECO:0007669"/>
    <property type="project" value="UniProtKB-KW"/>
</dbReference>
<dbReference type="InterPro" id="IPR050834">
    <property type="entry name" value="Glycosyltransf_2"/>
</dbReference>
<keyword evidence="2" id="KW-0328">Glycosyltransferase</keyword>
<sequence length="272" mass="32336">MEYSILMSVYYKDVPRYFDESIQSMLDQTYKTNDFVIVCDGKLTPGLEEILVKYQEIPYINIVRLEENIGLGKALNYGLNFCKNDLVARMDSDDISVPDRCERQLAIMKNKPEISIVGSHVEEFVGEPSKVIAIKKVPLGHDEIMKMVKKRNPFNHPTVMFRKKNIIEAGNYLDCKLNEDYYLWIRVLKKGYLTENIDANLVKMRVNDDTYMRRGGWKYFKEQKKIFKYMYKEKMINFFQYAYQTGVRFIIRVIVPNKIRKKIYLKYLREEV</sequence>
<evidence type="ECO:0000256" key="1">
    <source>
        <dbReference type="ARBA" id="ARBA00006739"/>
    </source>
</evidence>
<evidence type="ECO:0000313" key="5">
    <source>
        <dbReference type="EMBL" id="CDR30487.1"/>
    </source>
</evidence>
<dbReference type="Gene3D" id="3.90.550.10">
    <property type="entry name" value="Spore Coat Polysaccharide Biosynthesis Protein SpsA, Chain A"/>
    <property type="match status" value="1"/>
</dbReference>
<dbReference type="SUPFAM" id="SSF53448">
    <property type="entry name" value="Nucleotide-diphospho-sugar transferases"/>
    <property type="match status" value="1"/>
</dbReference>
<dbReference type="Proteomes" id="UP000032434">
    <property type="component" value="Chromosome 1"/>
</dbReference>
<evidence type="ECO:0000256" key="3">
    <source>
        <dbReference type="ARBA" id="ARBA00022679"/>
    </source>
</evidence>
<comment type="similarity">
    <text evidence="1">Belongs to the glycosyltransferase 2 family.</text>
</comment>
<feature type="domain" description="Glycosyltransferase 2-like" evidence="4">
    <location>
        <begin position="4"/>
        <end position="168"/>
    </location>
</feature>
<dbReference type="InterPro" id="IPR001173">
    <property type="entry name" value="Glyco_trans_2-like"/>
</dbReference>
<dbReference type="STRING" id="35623.Aocu_04140"/>
<protein>
    <submittedName>
        <fullName evidence="5">Putative glycosyltransferase</fullName>
    </submittedName>
</protein>
<dbReference type="EMBL" id="LK028559">
    <property type="protein sequence ID" value="CDR30487.1"/>
    <property type="molecule type" value="Genomic_DNA"/>
</dbReference>
<dbReference type="PANTHER" id="PTHR43685">
    <property type="entry name" value="GLYCOSYLTRANSFERASE"/>
    <property type="match status" value="1"/>
</dbReference>
<evidence type="ECO:0000256" key="2">
    <source>
        <dbReference type="ARBA" id="ARBA00022676"/>
    </source>
</evidence>
<accession>A0A061AHN4</accession>
<evidence type="ECO:0000259" key="4">
    <source>
        <dbReference type="Pfam" id="PF00535"/>
    </source>
</evidence>
<keyword evidence="3 5" id="KW-0808">Transferase</keyword>
<gene>
    <name evidence="5" type="ORF">Aocu_04140</name>
</gene>
<dbReference type="OrthoDB" id="9815829at2"/>
<dbReference type="RefSeq" id="WP_045749030.1">
    <property type="nucleotide sequence ID" value="NZ_FUZK01000003.1"/>
</dbReference>
<dbReference type="AlphaFoldDB" id="A0A061AHN4"/>
<dbReference type="PANTHER" id="PTHR43685:SF5">
    <property type="entry name" value="GLYCOSYLTRANSFERASE EPSE-RELATED"/>
    <property type="match status" value="1"/>
</dbReference>
<reference evidence="6" key="1">
    <citation type="submission" date="2014-05" db="EMBL/GenBank/DDBJ databases">
        <authorList>
            <person name="Kube M."/>
        </authorList>
    </citation>
    <scope>NUCLEOTIDE SEQUENCE [LARGE SCALE GENOMIC DNA]</scope>
</reference>
<evidence type="ECO:0000313" key="6">
    <source>
        <dbReference type="Proteomes" id="UP000032434"/>
    </source>
</evidence>
<dbReference type="KEGG" id="aoc:Aocu_04140"/>
<dbReference type="Pfam" id="PF00535">
    <property type="entry name" value="Glycos_transf_2"/>
    <property type="match status" value="1"/>
</dbReference>
<dbReference type="InParanoid" id="A0A061AHN4"/>
<keyword evidence="6" id="KW-1185">Reference proteome</keyword>
<organism evidence="5 6">
    <name type="scientific">Acholeplasma oculi</name>
    <dbReference type="NCBI Taxonomy" id="35623"/>
    <lineage>
        <taxon>Bacteria</taxon>
        <taxon>Bacillati</taxon>
        <taxon>Mycoplasmatota</taxon>
        <taxon>Mollicutes</taxon>
        <taxon>Acholeplasmatales</taxon>
        <taxon>Acholeplasmataceae</taxon>
        <taxon>Acholeplasma</taxon>
    </lineage>
</organism>
<dbReference type="InterPro" id="IPR029044">
    <property type="entry name" value="Nucleotide-diphossugar_trans"/>
</dbReference>
<name>A0A061AHN4_9MOLU</name>
<dbReference type="PATRIC" id="fig|35623.3.peg.415"/>